<keyword evidence="3" id="KW-1185">Reference proteome</keyword>
<name>F4P790_BATDJ</name>
<protein>
    <submittedName>
        <fullName evidence="2">Uncharacterized protein</fullName>
    </submittedName>
</protein>
<sequence>MDVLLDKLTSFELLDLLQKAAVRVGSSISSSTADVKMASTPDVVSDLKPILLGKDSDHSGQYQQSVSPTWWSSNTVTFNNAMVRLFQLKDLHTQVEQNVHSFNQASAAALERQLAIGSLVDQGHLKVERLASELRDAEFALQEHRYAYAQALSEAQVYLKVKNTTLDLQLSLQKDMDAIRNALSSVSASLSSDERQSVAANIKAASEYISGINTDRDMDVALHSTNAAQVKGVSSPSIGEPFSSREVSMPLNDSHHSAHHVQVKSSSTTDSRQPGLIQNDRASELQCNANSTDHSHSKTCTSERIEDVVDYGCDTDDDLSVNGIHNGTSLVETAPVSQQDSTENEIPCNANSVSKRIFPVEISNTRNIHESRKNNFKQSEKPMDTLRSRRSMVGTSSYNSTSGNRDRSSYNGEGDYRSLKSGIVLDTSMPLRKRQRSMDDKPGVPVMEMHSSSTHYRKRSPDLEVPNRHQISSHGRGPENCLQWNISQCGSNCRRLHRCLRCFSSDHTLKNCPLQTKEHSKTSVCLSWNCGPYKTCRHSKCDKSHVCLNCHSVQHNAFGCHRIGDDEGRM</sequence>
<evidence type="ECO:0000313" key="2">
    <source>
        <dbReference type="EMBL" id="EGF79041.1"/>
    </source>
</evidence>
<dbReference type="EMBL" id="GL882887">
    <property type="protein sequence ID" value="EGF79041.1"/>
    <property type="molecule type" value="Genomic_DNA"/>
</dbReference>
<feature type="region of interest" description="Disordered" evidence="1">
    <location>
        <begin position="229"/>
        <end position="275"/>
    </location>
</feature>
<proteinExistence type="predicted"/>
<feature type="compositionally biased region" description="Polar residues" evidence="1">
    <location>
        <begin position="393"/>
        <end position="403"/>
    </location>
</feature>
<dbReference type="Proteomes" id="UP000007241">
    <property type="component" value="Unassembled WGS sequence"/>
</dbReference>
<feature type="region of interest" description="Disordered" evidence="1">
    <location>
        <begin position="365"/>
        <end position="415"/>
    </location>
</feature>
<dbReference type="AlphaFoldDB" id="F4P790"/>
<feature type="region of interest" description="Disordered" evidence="1">
    <location>
        <begin position="432"/>
        <end position="460"/>
    </location>
</feature>
<accession>F4P790</accession>
<dbReference type="HOGENOM" id="CLU_478149_0_0_1"/>
<gene>
    <name evidence="2" type="ORF">BATDEDRAFT_26205</name>
</gene>
<dbReference type="InParanoid" id="F4P790"/>
<feature type="compositionally biased region" description="Basic and acidic residues" evidence="1">
    <location>
        <begin position="404"/>
        <end position="415"/>
    </location>
</feature>
<evidence type="ECO:0000313" key="3">
    <source>
        <dbReference type="Proteomes" id="UP000007241"/>
    </source>
</evidence>
<dbReference type="OrthoDB" id="2160585at2759"/>
<reference evidence="2 3" key="1">
    <citation type="submission" date="2009-12" db="EMBL/GenBank/DDBJ databases">
        <title>The draft genome of Batrachochytrium dendrobatidis.</title>
        <authorList>
            <consortium name="US DOE Joint Genome Institute (JGI-PGF)"/>
            <person name="Kuo A."/>
            <person name="Salamov A."/>
            <person name="Schmutz J."/>
            <person name="Lucas S."/>
            <person name="Pitluck S."/>
            <person name="Rosenblum E."/>
            <person name="Stajich J."/>
            <person name="Eisen M."/>
            <person name="Grigoriev I.V."/>
        </authorList>
    </citation>
    <scope>NUCLEOTIDE SEQUENCE [LARGE SCALE GENOMIC DNA]</scope>
    <source>
        <strain evidence="3">JAM81 / FGSC 10211</strain>
    </source>
</reference>
<evidence type="ECO:0000256" key="1">
    <source>
        <dbReference type="SAM" id="MobiDB-lite"/>
    </source>
</evidence>
<dbReference type="GeneID" id="18238982"/>
<organism evidence="2 3">
    <name type="scientific">Batrachochytrium dendrobatidis (strain JAM81 / FGSC 10211)</name>
    <name type="common">Frog chytrid fungus</name>
    <dbReference type="NCBI Taxonomy" id="684364"/>
    <lineage>
        <taxon>Eukaryota</taxon>
        <taxon>Fungi</taxon>
        <taxon>Fungi incertae sedis</taxon>
        <taxon>Chytridiomycota</taxon>
        <taxon>Chytridiomycota incertae sedis</taxon>
        <taxon>Chytridiomycetes</taxon>
        <taxon>Rhizophydiales</taxon>
        <taxon>Rhizophydiales incertae sedis</taxon>
        <taxon>Batrachochytrium</taxon>
    </lineage>
</organism>
<dbReference type="RefSeq" id="XP_006680336.1">
    <property type="nucleotide sequence ID" value="XM_006680273.1"/>
</dbReference>
<feature type="compositionally biased region" description="Basic and acidic residues" evidence="1">
    <location>
        <begin position="367"/>
        <end position="387"/>
    </location>
</feature>
<feature type="compositionally biased region" description="Polar residues" evidence="1">
    <location>
        <begin position="263"/>
        <end position="272"/>
    </location>
</feature>